<accession>A0A6I2GDM7</accession>
<evidence type="ECO:0000313" key="4">
    <source>
        <dbReference type="EMBL" id="MRI80474.1"/>
    </source>
</evidence>
<dbReference type="Proteomes" id="UP000469870">
    <property type="component" value="Unassembled WGS sequence"/>
</dbReference>
<dbReference type="PANTHER" id="PTHR43072:SF23">
    <property type="entry name" value="UPF0039 PROTEIN C11D3.02C"/>
    <property type="match status" value="1"/>
</dbReference>
<keyword evidence="6" id="KW-1185">Reference proteome</keyword>
<keyword evidence="1 5" id="KW-0808">Transferase</keyword>
<evidence type="ECO:0000256" key="1">
    <source>
        <dbReference type="ARBA" id="ARBA00022679"/>
    </source>
</evidence>
<evidence type="ECO:0000256" key="2">
    <source>
        <dbReference type="ARBA" id="ARBA00023315"/>
    </source>
</evidence>
<keyword evidence="2" id="KW-0012">Acyltransferase</keyword>
<dbReference type="GO" id="GO:0016747">
    <property type="term" value="F:acyltransferase activity, transferring groups other than amino-acyl groups"/>
    <property type="evidence" value="ECO:0007669"/>
    <property type="project" value="InterPro"/>
</dbReference>
<dbReference type="InterPro" id="IPR000182">
    <property type="entry name" value="GNAT_dom"/>
</dbReference>
<dbReference type="AlphaFoldDB" id="A0A6I2GDM7"/>
<dbReference type="EMBL" id="WJQR01000001">
    <property type="protein sequence ID" value="MRI80474.1"/>
    <property type="molecule type" value="Genomic_DNA"/>
</dbReference>
<proteinExistence type="predicted"/>
<dbReference type="PROSITE" id="PS51186">
    <property type="entry name" value="GNAT"/>
    <property type="match status" value="1"/>
</dbReference>
<evidence type="ECO:0000313" key="6">
    <source>
        <dbReference type="Proteomes" id="UP000430975"/>
    </source>
</evidence>
<sequence length="168" mass="18844">MSDIHVRNVSINDAEAILSIYEPYVEKTAISFEIEVPSVDEIANRITKYTQTHPYLVAVLNDKVVGFAYAAPFSPREAYQYSSEVSIYIAEDIKYQGLGGLLYDALEKKLVASGVVQVISCITASNIASLNFFERRGFEKAGLIPKIGYKFEEWHDVAWLIKTINPTN</sequence>
<dbReference type="Pfam" id="PF13420">
    <property type="entry name" value="Acetyltransf_4"/>
    <property type="match status" value="1"/>
</dbReference>
<dbReference type="SUPFAM" id="SSF55729">
    <property type="entry name" value="Acyl-CoA N-acyltransferases (Nat)"/>
    <property type="match status" value="1"/>
</dbReference>
<dbReference type="CDD" id="cd04301">
    <property type="entry name" value="NAT_SF"/>
    <property type="match status" value="1"/>
</dbReference>
<dbReference type="RefSeq" id="WP_153861029.1">
    <property type="nucleotide sequence ID" value="NZ_WJQR01000001.1"/>
</dbReference>
<feature type="domain" description="N-acetyltransferase" evidence="3">
    <location>
        <begin position="4"/>
        <end position="165"/>
    </location>
</feature>
<name>A0A6I2GDM7_9LACT</name>
<dbReference type="Proteomes" id="UP000430975">
    <property type="component" value="Unassembled WGS sequence"/>
</dbReference>
<gene>
    <name evidence="5" type="ORF">GIY09_02275</name>
    <name evidence="4" type="ORF">GIY11_00310</name>
</gene>
<reference evidence="6 7" key="1">
    <citation type="submission" date="2019-11" db="EMBL/GenBank/DDBJ databases">
        <title>Characterisation of Fundicoccus ignavus gen. nov. sp. nov., a novel genus of the family Aerococcaceae isolated from bulk tank milk.</title>
        <authorList>
            <person name="Siebert A."/>
            <person name="Huptas C."/>
            <person name="Wenning M."/>
            <person name="Scherer S."/>
            <person name="Doll E.V."/>
        </authorList>
    </citation>
    <scope>NUCLEOTIDE SEQUENCE [LARGE SCALE GENOMIC DNA]</scope>
    <source>
        <strain evidence="4 7">DSM 109653</strain>
        <strain evidence="5 6">WS4759</strain>
    </source>
</reference>
<comment type="caution">
    <text evidence="5">The sequence shown here is derived from an EMBL/GenBank/DDBJ whole genome shotgun (WGS) entry which is preliminary data.</text>
</comment>
<dbReference type="EMBL" id="WJQS01000002">
    <property type="protein sequence ID" value="MRI84724.1"/>
    <property type="molecule type" value="Genomic_DNA"/>
</dbReference>
<dbReference type="Gene3D" id="3.40.630.30">
    <property type="match status" value="1"/>
</dbReference>
<evidence type="ECO:0000259" key="3">
    <source>
        <dbReference type="PROSITE" id="PS51186"/>
    </source>
</evidence>
<protein>
    <submittedName>
        <fullName evidence="5">GNAT family N-acetyltransferase</fullName>
    </submittedName>
</protein>
<evidence type="ECO:0000313" key="5">
    <source>
        <dbReference type="EMBL" id="MRI84724.1"/>
    </source>
</evidence>
<dbReference type="PANTHER" id="PTHR43072">
    <property type="entry name" value="N-ACETYLTRANSFERASE"/>
    <property type="match status" value="1"/>
</dbReference>
<organism evidence="5 6">
    <name type="scientific">Fundicoccus ignavus</name>
    <dbReference type="NCBI Taxonomy" id="2664442"/>
    <lineage>
        <taxon>Bacteria</taxon>
        <taxon>Bacillati</taxon>
        <taxon>Bacillota</taxon>
        <taxon>Bacilli</taxon>
        <taxon>Lactobacillales</taxon>
        <taxon>Aerococcaceae</taxon>
        <taxon>Fundicoccus</taxon>
    </lineage>
</organism>
<dbReference type="InterPro" id="IPR016181">
    <property type="entry name" value="Acyl_CoA_acyltransferase"/>
</dbReference>
<evidence type="ECO:0000313" key="7">
    <source>
        <dbReference type="Proteomes" id="UP000469870"/>
    </source>
</evidence>